<dbReference type="AlphaFoldDB" id="A0AAV2N9Y5"/>
<accession>A0AAV2N9Y5</accession>
<evidence type="ECO:0000313" key="1">
    <source>
        <dbReference type="EMBL" id="CAL1676594.1"/>
    </source>
</evidence>
<proteinExistence type="predicted"/>
<evidence type="ECO:0000313" key="2">
    <source>
        <dbReference type="Proteomes" id="UP001497644"/>
    </source>
</evidence>
<dbReference type="Proteomes" id="UP001497644">
    <property type="component" value="Chromosome 12"/>
</dbReference>
<keyword evidence="2" id="KW-1185">Reference proteome</keyword>
<sequence length="121" mass="13322">MLSRKLHPAIITRPLDRMGAPGCKHAPPGCSVGCIYDSKSQHSLCARARARGLFWEQRLRRKARTFHLVHPDPGTTEDDGYARISPMARIYAPSEAAIFINPPLSALIAICCNVVAQRPFG</sequence>
<protein>
    <submittedName>
        <fullName evidence="1">Uncharacterized protein</fullName>
    </submittedName>
</protein>
<name>A0AAV2N9Y5_9HYME</name>
<dbReference type="EMBL" id="OZ034835">
    <property type="protein sequence ID" value="CAL1676594.1"/>
    <property type="molecule type" value="Genomic_DNA"/>
</dbReference>
<reference evidence="1" key="1">
    <citation type="submission" date="2024-04" db="EMBL/GenBank/DDBJ databases">
        <authorList>
            <consortium name="Molecular Ecology Group"/>
        </authorList>
    </citation>
    <scope>NUCLEOTIDE SEQUENCE</scope>
</reference>
<organism evidence="1 2">
    <name type="scientific">Lasius platythorax</name>
    <dbReference type="NCBI Taxonomy" id="488582"/>
    <lineage>
        <taxon>Eukaryota</taxon>
        <taxon>Metazoa</taxon>
        <taxon>Ecdysozoa</taxon>
        <taxon>Arthropoda</taxon>
        <taxon>Hexapoda</taxon>
        <taxon>Insecta</taxon>
        <taxon>Pterygota</taxon>
        <taxon>Neoptera</taxon>
        <taxon>Endopterygota</taxon>
        <taxon>Hymenoptera</taxon>
        <taxon>Apocrita</taxon>
        <taxon>Aculeata</taxon>
        <taxon>Formicoidea</taxon>
        <taxon>Formicidae</taxon>
        <taxon>Formicinae</taxon>
        <taxon>Lasius</taxon>
        <taxon>Lasius</taxon>
    </lineage>
</organism>
<gene>
    <name evidence="1" type="ORF">LPLAT_LOCUS2751</name>
</gene>